<proteinExistence type="predicted"/>
<keyword evidence="3" id="KW-1185">Reference proteome</keyword>
<name>A0A5D2ALP3_GOSDA</name>
<dbReference type="Proteomes" id="UP000323506">
    <property type="component" value="Chromosome D11"/>
</dbReference>
<evidence type="ECO:0000313" key="3">
    <source>
        <dbReference type="Proteomes" id="UP000323506"/>
    </source>
</evidence>
<gene>
    <name evidence="2" type="ORF">ES288_D11G128500v1</name>
</gene>
<accession>A0A5D2ALP3</accession>
<reference evidence="2 3" key="1">
    <citation type="submission" date="2019-06" db="EMBL/GenBank/DDBJ databases">
        <title>WGS assembly of Gossypium darwinii.</title>
        <authorList>
            <person name="Chen Z.J."/>
            <person name="Sreedasyam A."/>
            <person name="Ando A."/>
            <person name="Song Q."/>
            <person name="De L."/>
            <person name="Hulse-Kemp A."/>
            <person name="Ding M."/>
            <person name="Ye W."/>
            <person name="Kirkbride R."/>
            <person name="Jenkins J."/>
            <person name="Plott C."/>
            <person name="Lovell J."/>
            <person name="Lin Y.-M."/>
            <person name="Vaughn R."/>
            <person name="Liu B."/>
            <person name="Li W."/>
            <person name="Simpson S."/>
            <person name="Scheffler B."/>
            <person name="Saski C."/>
            <person name="Grover C."/>
            <person name="Hu G."/>
            <person name="Conover J."/>
            <person name="Carlson J."/>
            <person name="Shu S."/>
            <person name="Boston L."/>
            <person name="Williams M."/>
            <person name="Peterson D."/>
            <person name="Mcgee K."/>
            <person name="Jones D."/>
            <person name="Wendel J."/>
            <person name="Stelly D."/>
            <person name="Grimwood J."/>
            <person name="Schmutz J."/>
        </authorList>
    </citation>
    <scope>NUCLEOTIDE SEQUENCE [LARGE SCALE GENOMIC DNA]</scope>
    <source>
        <strain evidence="2">1808015.09</strain>
    </source>
</reference>
<protein>
    <submittedName>
        <fullName evidence="2">Uncharacterized protein</fullName>
    </submittedName>
</protein>
<dbReference type="AlphaFoldDB" id="A0A5D2ALP3"/>
<sequence length="124" mass="13953">MGPESTSSSTPSPNGKRGRDPEDEVYLDNLRSHKRYLSEIMASSLNGLTVGDPLPEYLLESPARSEGMFYPRDEMPCQYSPMSEDSDDSRFSETAMNTCFPHSDTRILIGCLPVLFHHIDIKDH</sequence>
<feature type="region of interest" description="Disordered" evidence="1">
    <location>
        <begin position="1"/>
        <end position="24"/>
    </location>
</feature>
<organism evidence="2 3">
    <name type="scientific">Gossypium darwinii</name>
    <name type="common">Darwin's cotton</name>
    <name type="synonym">Gossypium barbadense var. darwinii</name>
    <dbReference type="NCBI Taxonomy" id="34276"/>
    <lineage>
        <taxon>Eukaryota</taxon>
        <taxon>Viridiplantae</taxon>
        <taxon>Streptophyta</taxon>
        <taxon>Embryophyta</taxon>
        <taxon>Tracheophyta</taxon>
        <taxon>Spermatophyta</taxon>
        <taxon>Magnoliopsida</taxon>
        <taxon>eudicotyledons</taxon>
        <taxon>Gunneridae</taxon>
        <taxon>Pentapetalae</taxon>
        <taxon>rosids</taxon>
        <taxon>malvids</taxon>
        <taxon>Malvales</taxon>
        <taxon>Malvaceae</taxon>
        <taxon>Malvoideae</taxon>
        <taxon>Gossypium</taxon>
    </lineage>
</organism>
<evidence type="ECO:0000256" key="1">
    <source>
        <dbReference type="SAM" id="MobiDB-lite"/>
    </source>
</evidence>
<feature type="compositionally biased region" description="Low complexity" evidence="1">
    <location>
        <begin position="1"/>
        <end position="13"/>
    </location>
</feature>
<evidence type="ECO:0000313" key="2">
    <source>
        <dbReference type="EMBL" id="TYG44855.1"/>
    </source>
</evidence>
<dbReference type="PANTHER" id="PTHR35717">
    <property type="entry name" value="OS05G0156200 PROTEIN"/>
    <property type="match status" value="1"/>
</dbReference>
<dbReference type="EMBL" id="CM017711">
    <property type="protein sequence ID" value="TYG44855.1"/>
    <property type="molecule type" value="Genomic_DNA"/>
</dbReference>
<dbReference type="PANTHER" id="PTHR35717:SF1">
    <property type="entry name" value="OS05G0156200 PROTEIN"/>
    <property type="match status" value="1"/>
</dbReference>